<accession>L8H0T8</accession>
<dbReference type="GeneID" id="14919695"/>
<dbReference type="Gene3D" id="3.30.70.360">
    <property type="match status" value="1"/>
</dbReference>
<dbReference type="KEGG" id="acan:ACA1_036990"/>
<dbReference type="InterPro" id="IPR051458">
    <property type="entry name" value="Cyt/Met_Dipeptidase"/>
</dbReference>
<reference evidence="5 6" key="1">
    <citation type="journal article" date="2013" name="Genome Biol.">
        <title>Genome of Acanthamoeba castellanii highlights extensive lateral gene transfer and early evolution of tyrosine kinase signaling.</title>
        <authorList>
            <person name="Clarke M."/>
            <person name="Lohan A.J."/>
            <person name="Liu B."/>
            <person name="Lagkouvardos I."/>
            <person name="Roy S."/>
            <person name="Zafar N."/>
            <person name="Bertelli C."/>
            <person name="Schilde C."/>
            <person name="Kianianmomeni A."/>
            <person name="Burglin T.R."/>
            <person name="Frech C."/>
            <person name="Turcotte B."/>
            <person name="Kopec K.O."/>
            <person name="Synnott J.M."/>
            <person name="Choo C."/>
            <person name="Paponov I."/>
            <person name="Finkler A."/>
            <person name="Soon Heng Tan C."/>
            <person name="Hutchins A.P."/>
            <person name="Weinmeier T."/>
            <person name="Rattei T."/>
            <person name="Chu J.S."/>
            <person name="Gimenez G."/>
            <person name="Irimia M."/>
            <person name="Rigden D.J."/>
            <person name="Fitzpatrick D.A."/>
            <person name="Lorenzo-Morales J."/>
            <person name="Bateman A."/>
            <person name="Chiu C.H."/>
            <person name="Tang P."/>
            <person name="Hegemann P."/>
            <person name="Fromm H."/>
            <person name="Raoult D."/>
            <person name="Greub G."/>
            <person name="Miranda-Saavedra D."/>
            <person name="Chen N."/>
            <person name="Nash P."/>
            <person name="Ginger M.L."/>
            <person name="Horn M."/>
            <person name="Schaap P."/>
            <person name="Caler L."/>
            <person name="Loftus B."/>
        </authorList>
    </citation>
    <scope>NUCLEOTIDE SEQUENCE [LARGE SCALE GENOMIC DNA]</scope>
    <source>
        <strain evidence="5 6">Neff</strain>
    </source>
</reference>
<proteinExistence type="predicted"/>
<organism evidence="5 6">
    <name type="scientific">Acanthamoeba castellanii (strain ATCC 30010 / Neff)</name>
    <dbReference type="NCBI Taxonomy" id="1257118"/>
    <lineage>
        <taxon>Eukaryota</taxon>
        <taxon>Amoebozoa</taxon>
        <taxon>Discosea</taxon>
        <taxon>Longamoebia</taxon>
        <taxon>Centramoebida</taxon>
        <taxon>Acanthamoebidae</taxon>
        <taxon>Acanthamoeba</taxon>
    </lineage>
</organism>
<dbReference type="STRING" id="1257118.L8H0T8"/>
<evidence type="ECO:0000313" key="6">
    <source>
        <dbReference type="Proteomes" id="UP000011083"/>
    </source>
</evidence>
<dbReference type="PANTHER" id="PTHR43270">
    <property type="entry name" value="BETA-ALA-HIS DIPEPTIDASE"/>
    <property type="match status" value="1"/>
</dbReference>
<dbReference type="OrthoDB" id="7832001at2759"/>
<dbReference type="OMA" id="CNVKFMI"/>
<evidence type="ECO:0000256" key="1">
    <source>
        <dbReference type="ARBA" id="ARBA00022670"/>
    </source>
</evidence>
<keyword evidence="2" id="KW-0479">Metal-binding</keyword>
<evidence type="ECO:0000256" key="2">
    <source>
        <dbReference type="ARBA" id="ARBA00022723"/>
    </source>
</evidence>
<keyword evidence="3" id="KW-0378">Hydrolase</keyword>
<dbReference type="MEROPS" id="M20.A18"/>
<evidence type="ECO:0000259" key="4">
    <source>
        <dbReference type="Pfam" id="PF07687"/>
    </source>
</evidence>
<dbReference type="Gene3D" id="3.40.630.10">
    <property type="entry name" value="Zn peptidases"/>
    <property type="match status" value="1"/>
</dbReference>
<dbReference type="PANTHER" id="PTHR43270:SF4">
    <property type="entry name" value="CARNOSINE DIPEPTIDASE 2, ISOFORM A"/>
    <property type="match status" value="1"/>
</dbReference>
<dbReference type="CDD" id="cd05682">
    <property type="entry name" value="M20_dipept_dapE"/>
    <property type="match status" value="1"/>
</dbReference>
<gene>
    <name evidence="5" type="ORF">ACA1_036990</name>
</gene>
<dbReference type="RefSeq" id="XP_004340924.1">
    <property type="nucleotide sequence ID" value="XM_004340876.1"/>
</dbReference>
<dbReference type="InterPro" id="IPR011650">
    <property type="entry name" value="Peptidase_M20_dimer"/>
</dbReference>
<dbReference type="EMBL" id="KB007940">
    <property type="protein sequence ID" value="ELR18865.1"/>
    <property type="molecule type" value="Genomic_DNA"/>
</dbReference>
<dbReference type="InterPro" id="IPR002933">
    <property type="entry name" value="Peptidase_M20"/>
</dbReference>
<sequence>MASSFSFDDGRKFVAQQWDDSIVPALQDYIRIPNQSPLYDPQWATNGLIDQAVDLMVQWVRNQQVPGLILEVIKHEGRTPLIFIEIEATTDNKEDTVLLYGHLDKQPPMHGWEEGLGPHTPVIRDGKLYGRGGADDGYAIFAAITAIQALKKQGVPHSRCVVVIEACEESGSRDLPYYIQLLLPRIKSPSLIICLDSGCGNYEQLWLTTSLRGAVMGNLKAEILTEGVHSGSASGVVASSFRVLRQVLDRLEDVKTGQILPPFLSAEIPAFRIEQTKRAAEVLGDLIYKEFPWKAGAKPVADDLTELFLNKTWRPALSITGAEGLPSLESSGNVLRPYTTLKVSLRLPPTINADKAGQQLKEFFEENPPYGASVSFEVEKAGTGWESPKLVDWLAESVDKASKAYFGKEVCYMGEGGSIPFMGMLGELFPKAQFMITGVLGPKSNAHGPNEFLHIEMGKGVTSCVASLIADQASHQVA</sequence>
<keyword evidence="6" id="KW-1185">Reference proteome</keyword>
<name>L8H0T8_ACACF</name>
<feature type="domain" description="Peptidase M20 dimerisation" evidence="4">
    <location>
        <begin position="210"/>
        <end position="369"/>
    </location>
</feature>
<protein>
    <submittedName>
        <fullName evidence="5">Peptidase M20, putative</fullName>
    </submittedName>
</protein>
<dbReference type="VEuPathDB" id="AmoebaDB:ACA1_036990"/>
<dbReference type="Proteomes" id="UP000011083">
    <property type="component" value="Unassembled WGS sequence"/>
</dbReference>
<keyword evidence="1" id="KW-0645">Protease</keyword>
<dbReference type="GO" id="GO:0008233">
    <property type="term" value="F:peptidase activity"/>
    <property type="evidence" value="ECO:0007669"/>
    <property type="project" value="UniProtKB-KW"/>
</dbReference>
<dbReference type="SUPFAM" id="SSF53187">
    <property type="entry name" value="Zn-dependent exopeptidases"/>
    <property type="match status" value="1"/>
</dbReference>
<dbReference type="GO" id="GO:0006508">
    <property type="term" value="P:proteolysis"/>
    <property type="evidence" value="ECO:0007669"/>
    <property type="project" value="UniProtKB-KW"/>
</dbReference>
<dbReference type="AlphaFoldDB" id="L8H0T8"/>
<dbReference type="GO" id="GO:0046872">
    <property type="term" value="F:metal ion binding"/>
    <property type="evidence" value="ECO:0007669"/>
    <property type="project" value="UniProtKB-KW"/>
</dbReference>
<dbReference type="Pfam" id="PF07687">
    <property type="entry name" value="M20_dimer"/>
    <property type="match status" value="1"/>
</dbReference>
<evidence type="ECO:0000313" key="5">
    <source>
        <dbReference type="EMBL" id="ELR18865.1"/>
    </source>
</evidence>
<dbReference type="Pfam" id="PF01546">
    <property type="entry name" value="Peptidase_M20"/>
    <property type="match status" value="1"/>
</dbReference>
<evidence type="ECO:0000256" key="3">
    <source>
        <dbReference type="ARBA" id="ARBA00022801"/>
    </source>
</evidence>